<organism evidence="6 7">
    <name type="scientific">Sellimonas intestinalis</name>
    <dbReference type="NCBI Taxonomy" id="1653434"/>
    <lineage>
        <taxon>Bacteria</taxon>
        <taxon>Bacillati</taxon>
        <taxon>Bacillota</taxon>
        <taxon>Clostridia</taxon>
        <taxon>Lachnospirales</taxon>
        <taxon>Lachnospiraceae</taxon>
        <taxon>Sellimonas</taxon>
    </lineage>
</organism>
<dbReference type="OrthoDB" id="9809205at2"/>
<dbReference type="GO" id="GO:0016887">
    <property type="term" value="F:ATP hydrolysis activity"/>
    <property type="evidence" value="ECO:0007669"/>
    <property type="project" value="InterPro"/>
</dbReference>
<evidence type="ECO:0000313" key="7">
    <source>
        <dbReference type="Proteomes" id="UP000261080"/>
    </source>
</evidence>
<dbReference type="Proteomes" id="UP000261080">
    <property type="component" value="Unassembled WGS sequence"/>
</dbReference>
<dbReference type="RefSeq" id="WP_087242757.1">
    <property type="nucleotide sequence ID" value="NZ_QVLX01000002.1"/>
</dbReference>
<evidence type="ECO:0000313" key="6">
    <source>
        <dbReference type="EMBL" id="RGE88684.1"/>
    </source>
</evidence>
<dbReference type="EMBL" id="QVLX01000002">
    <property type="protein sequence ID" value="RGE88684.1"/>
    <property type="molecule type" value="Genomic_DNA"/>
</dbReference>
<dbReference type="PROSITE" id="PS50893">
    <property type="entry name" value="ABC_TRANSPORTER_2"/>
    <property type="match status" value="1"/>
</dbReference>
<name>A0A3E3K418_9FIRM</name>
<evidence type="ECO:0000256" key="2">
    <source>
        <dbReference type="ARBA" id="ARBA00022448"/>
    </source>
</evidence>
<keyword evidence="4 6" id="KW-0067">ATP-binding</keyword>
<sequence>MDMILKTTDLCKNFKGQMAVNNVSLNIQRNSVYGLLGPNGAGKSTILKMIVGILKPSSGSIEMDGHTWSRADLQDIGALIETPPLYENLTAYENLKVRTLALGLPNTRIDEVLHIVDLTDTGKKKAGHFSLGMKQRLGIALALLASPKLLILDEPTNGLDPIGIQELRELIRSFPAHGITVILSSHILSEVEQIADHIGIIAAGKLGYENKIDKNTDLEEIFMRVVAANGGRGKN</sequence>
<dbReference type="CDD" id="cd03268">
    <property type="entry name" value="ABC_BcrA_bacitracin_resist"/>
    <property type="match status" value="1"/>
</dbReference>
<accession>A0A3E3K418</accession>
<keyword evidence="3" id="KW-0547">Nucleotide-binding</keyword>
<dbReference type="GO" id="GO:0005524">
    <property type="term" value="F:ATP binding"/>
    <property type="evidence" value="ECO:0007669"/>
    <property type="project" value="UniProtKB-KW"/>
</dbReference>
<evidence type="ECO:0000256" key="4">
    <source>
        <dbReference type="ARBA" id="ARBA00022840"/>
    </source>
</evidence>
<keyword evidence="7" id="KW-1185">Reference proteome</keyword>
<comment type="caution">
    <text evidence="6">The sequence shown here is derived from an EMBL/GenBank/DDBJ whole genome shotgun (WGS) entry which is preliminary data.</text>
</comment>
<dbReference type="InterPro" id="IPR027417">
    <property type="entry name" value="P-loop_NTPase"/>
</dbReference>
<dbReference type="PANTHER" id="PTHR43335:SF8">
    <property type="entry name" value="ABC TRANSPORTER, ATP-BINDING PROTEIN"/>
    <property type="match status" value="1"/>
</dbReference>
<evidence type="ECO:0000256" key="3">
    <source>
        <dbReference type="ARBA" id="ARBA00022741"/>
    </source>
</evidence>
<dbReference type="InterPro" id="IPR003439">
    <property type="entry name" value="ABC_transporter-like_ATP-bd"/>
</dbReference>
<protein>
    <submittedName>
        <fullName evidence="6">Lantibiotic protection ABC transporter ATP-binding subunit</fullName>
    </submittedName>
</protein>
<dbReference type="InterPro" id="IPR003593">
    <property type="entry name" value="AAA+_ATPase"/>
</dbReference>
<dbReference type="PROSITE" id="PS00211">
    <property type="entry name" value="ABC_TRANSPORTER_1"/>
    <property type="match status" value="1"/>
</dbReference>
<dbReference type="Gene3D" id="3.40.50.300">
    <property type="entry name" value="P-loop containing nucleotide triphosphate hydrolases"/>
    <property type="match status" value="1"/>
</dbReference>
<evidence type="ECO:0000259" key="5">
    <source>
        <dbReference type="PROSITE" id="PS50893"/>
    </source>
</evidence>
<reference evidence="6 7" key="1">
    <citation type="submission" date="2018-08" db="EMBL/GenBank/DDBJ databases">
        <title>A genome reference for cultivated species of the human gut microbiota.</title>
        <authorList>
            <person name="Zou Y."/>
            <person name="Xue W."/>
            <person name="Luo G."/>
        </authorList>
    </citation>
    <scope>NUCLEOTIDE SEQUENCE [LARGE SCALE GENOMIC DNA]</scope>
    <source>
        <strain evidence="6 7">AF37-2AT</strain>
    </source>
</reference>
<dbReference type="AlphaFoldDB" id="A0A3E3K418"/>
<dbReference type="Pfam" id="PF00005">
    <property type="entry name" value="ABC_tran"/>
    <property type="match status" value="1"/>
</dbReference>
<dbReference type="SUPFAM" id="SSF52540">
    <property type="entry name" value="P-loop containing nucleoside triphosphate hydrolases"/>
    <property type="match status" value="1"/>
</dbReference>
<keyword evidence="2" id="KW-0813">Transport</keyword>
<comment type="similarity">
    <text evidence="1">Belongs to the ABC transporter superfamily.</text>
</comment>
<gene>
    <name evidence="6" type="ORF">DW016_03895</name>
</gene>
<dbReference type="InterPro" id="IPR022501">
    <property type="entry name" value="ABC_Gallidermin_ATP-bd"/>
</dbReference>
<evidence type="ECO:0000256" key="1">
    <source>
        <dbReference type="ARBA" id="ARBA00005417"/>
    </source>
</evidence>
<dbReference type="InterPro" id="IPR017871">
    <property type="entry name" value="ABC_transporter-like_CS"/>
</dbReference>
<dbReference type="PANTHER" id="PTHR43335">
    <property type="entry name" value="ABC TRANSPORTER, ATP-BINDING PROTEIN"/>
    <property type="match status" value="1"/>
</dbReference>
<feature type="domain" description="ABC transporter" evidence="5">
    <location>
        <begin position="5"/>
        <end position="228"/>
    </location>
</feature>
<dbReference type="NCBIfam" id="TIGR03740">
    <property type="entry name" value="galliderm_ABC"/>
    <property type="match status" value="1"/>
</dbReference>
<proteinExistence type="inferred from homology"/>
<dbReference type="SMART" id="SM00382">
    <property type="entry name" value="AAA"/>
    <property type="match status" value="1"/>
</dbReference>